<sequence length="2262" mass="251270">MDEKTGLSNKENQVNTGWPGPRTVIVPRTENGFGFTLRHFIVYPPESAIQALQKEGSLDGEYDNEGRRCKPRKLSALEPMDTIFVKQVKDGGPAQMAGLNTGDRIVSVNGESVTGKTYSQVIALIQASDRQLKLLVVPKDEDILQMAYHTSAHNPRGEKYRVHANEIPNPPPYSRMARMQSASYATFQGNNASSSGYRELDTNARPRPYTSDAARNRNSSSSGSLTSLNSALNQRSPTKMEPYTRSNSGSSAPLRTITKNIAMAQQREYETQYGSQDSLTRGSDNSNMRRSRENLMRQSQENLFDNGSRSNVQHSSMDTVPHIQRSRENIRHSSENLYPGIGPPVSQSYVLTKSATSGGYMPPPNVHRTTVTFSSADSQGHYTPAPAVFHPVQSTAPSGYSPLNSSGQYVSQTSTVYPSSYSSQSEPRSPPLKDIRFLPAYSDVSDTPSPGELNRSEIRYLPAHGSSRRYRSPDPQTRSTPSLSSVSKSQIDPNRANYLTVGYRHETKPTTVAQSRDLGTCYLKPPEEGYGGYTQSQGSVPNLTKSQSLGFTSHSTSALPSHTHRSPETTIQIQTNAKRRPRIVSERKKLFEMGQSGDSLDSGDGATPPNSAQIDDYYKDELEQIEMMKQEGKVKSVALRTAMFESKSRETADEYESDSLKRRRLSADMRRQFMLSPAKPLTIQDYNKEAPHSTVASYSTPVYSSPSYSSSLTPPSASSPYGVYAHPSQAVTLKSFPQGSKYGPTSSSEVSMVFSPQYSDSDSISSSRGTITPDRDSMRDRAWSDDQRLTRRVVGVARQPSYLNAVSAPKIRSAPPTISEAPFVWSPMVMSNEDSSGSNVLAPSITTTAPPGGTSTSVVMRQQRPQEDDDIKLYRRTSYLMATKDKPAMNLPLEDEKPQCPPIAEPEQATGRTIVKIMIRRTTPTKQTGASNMKKIKAFFGERTPRILEAKGETSPTLDGADKDGALNCKVAVADGKRASDRSWKTFWVVLRGHLLYLYKEKREKDPNSDVPALYDEAPINIASSMIDIAYDYTKRKNVFRLTTYNGSEFLFQAEDQESMLSWIRAIQTNNNPDNGPDNGQHDEAVGSWSIASIWGKFKKSVQEKGGVNTDLIIRKTNAANESCPPPHMQTKSPQVSHKPTKKTLSTLTLRAKSPGAHSPAPKHKKNAPDESPKSKETKTWKGKVVKSFKRFGSSSSSATVAEEEEIQYSGMFAVPLELCTPSPLNEFIPIVVHICTTIVEAKGLETVGIYRVPGNKAAVNSLEEELNRGVDQLNLENEKWFDVNVISSLLKSFLRKLPDPLITEDLYHLMINANRLVKPEKRMLLLKKLLHDLPEHHFETLQFLAAHLHKIADNGDLNKMDSRNLAIVFGPTIIRTNDEDVLLMVRDMSDQCKIIESIIQHNEWFFSSWDVDNEVPVDLVASDQPTTDAIARTTSEEDHDESQIRTRDLVANIISAANKKVTVKGKKDSTPSPPEETDADCGFNERNIDLEVSRRKDTIQLNEVSSSSSISDSKPDASSSKIEINVKSLRDAAPSSRGSSAEKDAFSHKNTYIDPEIPSINVRSYSHSSSESRSSSVENNLATVNEETDREPSGKYYVAKYPGMSDKDKSKSSEENSPTRERNSDAMYLNKTYGSNQMMQDRLRMLDQEKEALRKKNEESRIEHEKRERERQKIEDELQKTKMELENEENDIDLKNYTNKLRNNSDDASVSSDISTTSSANNPLTLNVGFTTSDYSSAASPTLTDVKSPLPATSDYSTCNSLSSVSTGELKSGSPSGTYFQLSSKVDHSNNNVLQLKDSESKRGRRSPRLVSSSRSWSFDSTDFDTQKVVTQGNTARQRRRMDTTECKKAQDDVDTNQSANKLIVPTLGRSGSLDSLRDFYDQNDTRNSYTSSNSDDGSDLLSSITATLDLKYKLNGNSANTKRSKSSSNSSQSATSKDTTKKSLAKHVPITEEPVTKQQEKPTICVSKEPKPKLFRDPSLHRLKKSETIIGIASRFERPSEQSDISPCRRGSVPVNSDSSTVYRRNRARSEPRNYNKDKDNKSKTSVDKKSNCLSKVDKTEANRREKDLKRDSSSSSHSNQHSVSSNRSGSSSETKDKPSLKTLTIENTYHSTYTPVFPSPVHNKSKSASPQVKRRKNKKVNRRHTVGGTKDIDHFKALMQVILPSKADLKLTAWERLKPTQESPLEEHNLKSWIQKERLRTSNPDMFRQLQQSRSGSINGDINSSNSKTSPSRNRYSGSASSSNNCSPSSKGKILESSI</sequence>
<feature type="region of interest" description="Disordered" evidence="2">
    <location>
        <begin position="529"/>
        <end position="613"/>
    </location>
</feature>
<dbReference type="GO" id="GO:0005096">
    <property type="term" value="F:GTPase activator activity"/>
    <property type="evidence" value="ECO:0007669"/>
    <property type="project" value="UniProtKB-KW"/>
</dbReference>
<feature type="region of interest" description="Disordered" evidence="2">
    <location>
        <begin position="1500"/>
        <end position="1630"/>
    </location>
</feature>
<dbReference type="InterPro" id="IPR036034">
    <property type="entry name" value="PDZ_sf"/>
</dbReference>
<feature type="compositionally biased region" description="Low complexity" evidence="2">
    <location>
        <begin position="1810"/>
        <end position="1822"/>
    </location>
</feature>
<comment type="caution">
    <text evidence="3">The sequence shown here is derived from an EMBL/GenBank/DDBJ whole genome shotgun (WGS) entry which is preliminary data.</text>
</comment>
<feature type="compositionally biased region" description="Low complexity" evidence="2">
    <location>
        <begin position="210"/>
        <end position="233"/>
    </location>
</feature>
<feature type="compositionally biased region" description="Low complexity" evidence="2">
    <location>
        <begin position="1919"/>
        <end position="1939"/>
    </location>
</feature>
<dbReference type="InterPro" id="IPR041681">
    <property type="entry name" value="PH_9"/>
</dbReference>
<reference evidence="3" key="1">
    <citation type="submission" date="2022-03" db="EMBL/GenBank/DDBJ databases">
        <authorList>
            <person name="Martin C."/>
        </authorList>
    </citation>
    <scope>NUCLEOTIDE SEQUENCE</scope>
</reference>
<keyword evidence="1" id="KW-0343">GTPase activation</keyword>
<dbReference type="InterPro" id="IPR008936">
    <property type="entry name" value="Rho_GTPase_activation_prot"/>
</dbReference>
<dbReference type="GO" id="GO:0005543">
    <property type="term" value="F:phospholipid binding"/>
    <property type="evidence" value="ECO:0007669"/>
    <property type="project" value="InterPro"/>
</dbReference>
<feature type="compositionally biased region" description="Basic and acidic residues" evidence="2">
    <location>
        <begin position="1606"/>
        <end position="1625"/>
    </location>
</feature>
<dbReference type="InterPro" id="IPR000198">
    <property type="entry name" value="RhoGAP_dom"/>
</dbReference>
<dbReference type="GO" id="GO:0007165">
    <property type="term" value="P:signal transduction"/>
    <property type="evidence" value="ECO:0007669"/>
    <property type="project" value="InterPro"/>
</dbReference>
<feature type="compositionally biased region" description="Basic and acidic residues" evidence="2">
    <location>
        <begin position="1167"/>
        <end position="1180"/>
    </location>
</feature>
<feature type="compositionally biased region" description="Polar residues" evidence="2">
    <location>
        <begin position="1755"/>
        <end position="1777"/>
    </location>
</feature>
<dbReference type="Gene3D" id="2.30.29.30">
    <property type="entry name" value="Pleckstrin-homology domain (PH domain)/Phosphotyrosine-binding domain (PTB)"/>
    <property type="match status" value="1"/>
</dbReference>
<dbReference type="Pfam" id="PF00620">
    <property type="entry name" value="RhoGAP"/>
    <property type="match status" value="1"/>
</dbReference>
<accession>A0A8J1XSE8</accession>
<dbReference type="InterPro" id="IPR041489">
    <property type="entry name" value="PDZ_6"/>
</dbReference>
<feature type="compositionally biased region" description="Basic residues" evidence="2">
    <location>
        <begin position="2135"/>
        <end position="2148"/>
    </location>
</feature>
<dbReference type="FunFam" id="1.10.555.10:FF:000058">
    <property type="entry name" value="GTPase-activating protein pac-1"/>
    <property type="match status" value="1"/>
</dbReference>
<feature type="compositionally biased region" description="Low complexity" evidence="2">
    <location>
        <begin position="1565"/>
        <end position="1577"/>
    </location>
</feature>
<dbReference type="FunFam" id="2.30.42.10:FF:000066">
    <property type="entry name" value="Rho GTPase activating protein 21"/>
    <property type="match status" value="1"/>
</dbReference>
<dbReference type="FunFam" id="2.30.29.30:FF:000024">
    <property type="entry name" value="Spectrin beta chain"/>
    <property type="match status" value="1"/>
</dbReference>
<feature type="compositionally biased region" description="Polar residues" evidence="2">
    <location>
        <begin position="474"/>
        <end position="491"/>
    </location>
</feature>
<dbReference type="InterPro" id="IPR001849">
    <property type="entry name" value="PH_domain"/>
</dbReference>
<feature type="region of interest" description="Disordered" evidence="2">
    <location>
        <begin position="1462"/>
        <end position="1486"/>
    </location>
</feature>
<feature type="compositionally biased region" description="Low complexity" evidence="2">
    <location>
        <begin position="1506"/>
        <end position="1523"/>
    </location>
</feature>
<dbReference type="EMBL" id="CAIIXF020000007">
    <property type="protein sequence ID" value="CAH1789553.1"/>
    <property type="molecule type" value="Genomic_DNA"/>
</dbReference>
<dbReference type="Pfam" id="PF17820">
    <property type="entry name" value="PDZ_6"/>
    <property type="match status" value="1"/>
</dbReference>
<dbReference type="SUPFAM" id="SSF50729">
    <property type="entry name" value="PH domain-like"/>
    <property type="match status" value="1"/>
</dbReference>
<feature type="compositionally biased region" description="Basic and acidic residues" evidence="2">
    <location>
        <begin position="1877"/>
        <end position="1886"/>
    </location>
</feature>
<feature type="region of interest" description="Disordered" evidence="2">
    <location>
        <begin position="697"/>
        <end position="719"/>
    </location>
</feature>
<dbReference type="SUPFAM" id="SSF50156">
    <property type="entry name" value="PDZ domain-like"/>
    <property type="match status" value="1"/>
</dbReference>
<dbReference type="InterPro" id="IPR011993">
    <property type="entry name" value="PH-like_dom_sf"/>
</dbReference>
<feature type="compositionally biased region" description="Polar residues" evidence="2">
    <location>
        <begin position="272"/>
        <end position="288"/>
    </location>
</feature>
<dbReference type="PANTHER" id="PTHR23175:SF23">
    <property type="entry name" value="PDZ DOMAIN-CONTAINING PROTEIN"/>
    <property type="match status" value="1"/>
</dbReference>
<feature type="region of interest" description="Disordered" evidence="2">
    <location>
        <begin position="757"/>
        <end position="784"/>
    </location>
</feature>
<feature type="region of interest" description="Disordered" evidence="2">
    <location>
        <begin position="1918"/>
        <end position="1982"/>
    </location>
</feature>
<feature type="compositionally biased region" description="Polar residues" evidence="2">
    <location>
        <begin position="2016"/>
        <end position="2025"/>
    </location>
</feature>
<feature type="region of interest" description="Disordered" evidence="2">
    <location>
        <begin position="2213"/>
        <end position="2262"/>
    </location>
</feature>
<protein>
    <submittedName>
        <fullName evidence="3">Uncharacterized protein</fullName>
    </submittedName>
</protein>
<feature type="region of interest" description="Disordered" evidence="2">
    <location>
        <begin position="441"/>
        <end position="491"/>
    </location>
</feature>
<dbReference type="PROSITE" id="PS50106">
    <property type="entry name" value="PDZ"/>
    <property type="match status" value="1"/>
</dbReference>
<gene>
    <name evidence="3" type="ORF">OFUS_LOCUS14890</name>
</gene>
<dbReference type="InterPro" id="IPR001605">
    <property type="entry name" value="PH_dom-spectrin-type"/>
</dbReference>
<dbReference type="Pfam" id="PF15410">
    <property type="entry name" value="PH_9"/>
    <property type="match status" value="1"/>
</dbReference>
<feature type="region of interest" description="Disordered" evidence="2">
    <location>
        <begin position="1654"/>
        <end position="1678"/>
    </location>
</feature>
<dbReference type="Proteomes" id="UP000749559">
    <property type="component" value="Unassembled WGS sequence"/>
</dbReference>
<feature type="compositionally biased region" description="Polar residues" evidence="2">
    <location>
        <begin position="1"/>
        <end position="16"/>
    </location>
</feature>
<dbReference type="Gene3D" id="1.10.555.10">
    <property type="entry name" value="Rho GTPase activation protein"/>
    <property type="match status" value="1"/>
</dbReference>
<evidence type="ECO:0000313" key="3">
    <source>
        <dbReference type="EMBL" id="CAH1789553.1"/>
    </source>
</evidence>
<dbReference type="SMART" id="SM00228">
    <property type="entry name" value="PDZ"/>
    <property type="match status" value="1"/>
</dbReference>
<feature type="compositionally biased region" description="Polar residues" evidence="2">
    <location>
        <begin position="1724"/>
        <end position="1746"/>
    </location>
</feature>
<feature type="region of interest" description="Disordered" evidence="2">
    <location>
        <begin position="268"/>
        <end position="291"/>
    </location>
</feature>
<feature type="region of interest" description="Disordered" evidence="2">
    <location>
        <begin position="1"/>
        <end position="22"/>
    </location>
</feature>
<feature type="compositionally biased region" description="Basic and acidic residues" evidence="2">
    <location>
        <begin position="1842"/>
        <end position="1853"/>
    </location>
</feature>
<feature type="region of interest" description="Disordered" evidence="2">
    <location>
        <begin position="1118"/>
        <end position="1180"/>
    </location>
</feature>
<dbReference type="SUPFAM" id="SSF48350">
    <property type="entry name" value="GTPase activation domain, GAP"/>
    <property type="match status" value="1"/>
</dbReference>
<dbReference type="CDD" id="cd01253">
    <property type="entry name" value="PH_ARHGAP21-like"/>
    <property type="match status" value="1"/>
</dbReference>
<feature type="compositionally biased region" description="Polar residues" evidence="2">
    <location>
        <begin position="244"/>
        <end position="256"/>
    </location>
</feature>
<dbReference type="PROSITE" id="PS50003">
    <property type="entry name" value="PH_DOMAIN"/>
    <property type="match status" value="1"/>
</dbReference>
<dbReference type="PRINTS" id="PR00683">
    <property type="entry name" value="SPECTRINPH"/>
</dbReference>
<feature type="compositionally biased region" description="Basic and acidic residues" evidence="2">
    <location>
        <begin position="1970"/>
        <end position="1982"/>
    </location>
</feature>
<dbReference type="PROSITE" id="PS50238">
    <property type="entry name" value="RHOGAP"/>
    <property type="match status" value="1"/>
</dbReference>
<keyword evidence="4" id="KW-1185">Reference proteome</keyword>
<feature type="region of interest" description="Disordered" evidence="2">
    <location>
        <begin position="1875"/>
        <end position="1900"/>
    </location>
</feature>
<feature type="region of interest" description="Disordered" evidence="2">
    <location>
        <begin position="1792"/>
        <end position="1856"/>
    </location>
</feature>
<feature type="region of interest" description="Disordered" evidence="2">
    <location>
        <begin position="1996"/>
        <end position="2151"/>
    </location>
</feature>
<feature type="compositionally biased region" description="Low complexity" evidence="2">
    <location>
        <begin position="596"/>
        <end position="605"/>
    </location>
</feature>
<feature type="region of interest" description="Disordered" evidence="2">
    <location>
        <begin position="1697"/>
        <end position="1777"/>
    </location>
</feature>
<feature type="compositionally biased region" description="Basic and acidic residues" evidence="2">
    <location>
        <begin position="773"/>
        <end position="784"/>
    </location>
</feature>
<feature type="compositionally biased region" description="Low complexity" evidence="2">
    <location>
        <begin position="1707"/>
        <end position="1723"/>
    </location>
</feature>
<organism evidence="3 4">
    <name type="scientific">Owenia fusiformis</name>
    <name type="common">Polychaete worm</name>
    <dbReference type="NCBI Taxonomy" id="6347"/>
    <lineage>
        <taxon>Eukaryota</taxon>
        <taxon>Metazoa</taxon>
        <taxon>Spiralia</taxon>
        <taxon>Lophotrochozoa</taxon>
        <taxon>Annelida</taxon>
        <taxon>Polychaeta</taxon>
        <taxon>Sedentaria</taxon>
        <taxon>Canalipalpata</taxon>
        <taxon>Sabellida</taxon>
        <taxon>Oweniida</taxon>
        <taxon>Oweniidae</taxon>
        <taxon>Owenia</taxon>
    </lineage>
</organism>
<feature type="compositionally biased region" description="Polar residues" evidence="2">
    <location>
        <begin position="2104"/>
        <end position="2117"/>
    </location>
</feature>
<proteinExistence type="predicted"/>
<evidence type="ECO:0000313" key="4">
    <source>
        <dbReference type="Proteomes" id="UP000749559"/>
    </source>
</evidence>
<dbReference type="SMART" id="SM00233">
    <property type="entry name" value="PH"/>
    <property type="match status" value="1"/>
</dbReference>
<feature type="compositionally biased region" description="Polar residues" evidence="2">
    <location>
        <begin position="533"/>
        <end position="560"/>
    </location>
</feature>
<name>A0A8J1XSE8_OWEFU</name>
<dbReference type="InterPro" id="IPR001478">
    <property type="entry name" value="PDZ"/>
</dbReference>
<feature type="compositionally biased region" description="Low complexity" evidence="2">
    <location>
        <begin position="2076"/>
        <end position="2095"/>
    </location>
</feature>
<dbReference type="PANTHER" id="PTHR23175">
    <property type="entry name" value="PDZ DOMAIN-CONTAINING PROTEIN"/>
    <property type="match status" value="1"/>
</dbReference>
<feature type="region of interest" description="Disordered" evidence="2">
    <location>
        <begin position="188"/>
        <end position="256"/>
    </location>
</feature>
<feature type="compositionally biased region" description="Low complexity" evidence="2">
    <location>
        <begin position="1143"/>
        <end position="1154"/>
    </location>
</feature>
<evidence type="ECO:0000256" key="2">
    <source>
        <dbReference type="SAM" id="MobiDB-lite"/>
    </source>
</evidence>
<feature type="compositionally biased region" description="Basic and acidic residues" evidence="2">
    <location>
        <begin position="2030"/>
        <end position="2075"/>
    </location>
</feature>
<feature type="compositionally biased region" description="Low complexity" evidence="2">
    <location>
        <begin position="2216"/>
        <end position="2253"/>
    </location>
</feature>
<dbReference type="SMART" id="SM00324">
    <property type="entry name" value="RhoGAP"/>
    <property type="match status" value="1"/>
</dbReference>
<evidence type="ECO:0000256" key="1">
    <source>
        <dbReference type="ARBA" id="ARBA00022468"/>
    </source>
</evidence>
<dbReference type="Gene3D" id="2.30.42.10">
    <property type="match status" value="1"/>
</dbReference>
<dbReference type="OrthoDB" id="5873004at2759"/>